<dbReference type="Pfam" id="PF09995">
    <property type="entry name" value="MPAB_Lcp_cat"/>
    <property type="match status" value="1"/>
</dbReference>
<dbReference type="PANTHER" id="PTHR37539:SF1">
    <property type="entry name" value="ER-BOUND OXYGENASE MPAB_MPAB'_RUBBER OXYGENASE CATALYTIC DOMAIN-CONTAINING PROTEIN"/>
    <property type="match status" value="1"/>
</dbReference>
<dbReference type="HOGENOM" id="CLU_049598_1_0_6"/>
<feature type="transmembrane region" description="Helical" evidence="1">
    <location>
        <begin position="100"/>
        <end position="123"/>
    </location>
</feature>
<sequence length="396" mass="43773">MLTTVLPPLGTIPARDSLRFTPPYTEAYLDQLRTQGDPLADEVVAALAAEGALTGFHDLLGVVRERAAQEGGVYQAFLDACNDIPEWADFEAMRTGQRMLAAFPVNMGIALFTGSLVGGAVFVKMALVTSMTGMLSGDSSRRLDETAAMVLRMAFPGNLEPGGEGHELLMRVRMLHAAIRRFLVDSGRFAHPVEVPINQQDLAITLGLFGYLNIRSLAMMNIHFNDRELASFNLLWRYTGHVLGIRAEVLPDSVPDQQSFFLASLKHQARPERLDARTRQVMDNVAASAARRMAGVSEPMARKFLYQSCRWLSGNEYVTGMEIEDAGEYAGIKLLKGLGRVSYWMWRYVPGGQAMLYAIGARAYRKALARMARTKDKQGEYRVRTVEEGGGRTSDV</sequence>
<name>A0A0B4XR90_9GAMM</name>
<dbReference type="Proteomes" id="UP000006764">
    <property type="component" value="Chromosome"/>
</dbReference>
<dbReference type="AlphaFoldDB" id="A0A0B4XR90"/>
<keyword evidence="1" id="KW-0812">Transmembrane</keyword>
<dbReference type="EMBL" id="CP004387">
    <property type="protein sequence ID" value="AJD48757.1"/>
    <property type="molecule type" value="Genomic_DNA"/>
</dbReference>
<reference evidence="3 4" key="1">
    <citation type="journal article" date="2012" name="J. Bacteriol.">
        <title>Genome sequence of an alkane-degrading bacterium, Alcanivorax pacificus type strain W11-5, isolated from deep sea sediment.</title>
        <authorList>
            <person name="Lai Q."/>
            <person name="Shao Z."/>
        </authorList>
    </citation>
    <scope>NUCLEOTIDE SEQUENCE [LARGE SCALE GENOMIC DNA]</scope>
    <source>
        <strain evidence="3 4">W11-5</strain>
    </source>
</reference>
<evidence type="ECO:0000256" key="1">
    <source>
        <dbReference type="SAM" id="Phobius"/>
    </source>
</evidence>
<evidence type="ECO:0000259" key="2">
    <source>
        <dbReference type="Pfam" id="PF09995"/>
    </source>
</evidence>
<evidence type="ECO:0000313" key="3">
    <source>
        <dbReference type="EMBL" id="AJD48757.1"/>
    </source>
</evidence>
<feature type="domain" description="ER-bound oxygenase mpaB/mpaB'/Rubber oxygenase catalytic" evidence="2">
    <location>
        <begin position="111"/>
        <end position="320"/>
    </location>
</feature>
<accession>A0A0B4XR90</accession>
<organism evidence="3 4">
    <name type="scientific">Isoalcanivorax pacificus W11-5</name>
    <dbReference type="NCBI Taxonomy" id="391936"/>
    <lineage>
        <taxon>Bacteria</taxon>
        <taxon>Pseudomonadati</taxon>
        <taxon>Pseudomonadota</taxon>
        <taxon>Gammaproteobacteria</taxon>
        <taxon>Oceanospirillales</taxon>
        <taxon>Alcanivoracaceae</taxon>
        <taxon>Isoalcanivorax</taxon>
    </lineage>
</organism>
<protein>
    <recommendedName>
        <fullName evidence="2">ER-bound oxygenase mpaB/mpaB'/Rubber oxygenase catalytic domain-containing protein</fullName>
    </recommendedName>
</protein>
<proteinExistence type="predicted"/>
<gene>
    <name evidence="3" type="ORF">S7S_11725</name>
</gene>
<keyword evidence="4" id="KW-1185">Reference proteome</keyword>
<dbReference type="KEGG" id="apac:S7S_11725"/>
<evidence type="ECO:0000313" key="4">
    <source>
        <dbReference type="Proteomes" id="UP000006764"/>
    </source>
</evidence>
<keyword evidence="1" id="KW-1133">Transmembrane helix</keyword>
<dbReference type="OrthoDB" id="6072815at2"/>
<dbReference type="InterPro" id="IPR037473">
    <property type="entry name" value="Lcp-like"/>
</dbReference>
<dbReference type="PANTHER" id="PTHR37539">
    <property type="entry name" value="SECRETED PROTEIN-RELATED"/>
    <property type="match status" value="1"/>
</dbReference>
<dbReference type="GO" id="GO:0016491">
    <property type="term" value="F:oxidoreductase activity"/>
    <property type="evidence" value="ECO:0007669"/>
    <property type="project" value="InterPro"/>
</dbReference>
<dbReference type="RefSeq" id="WP_008736913.1">
    <property type="nucleotide sequence ID" value="NZ_CP004387.1"/>
</dbReference>
<keyword evidence="1" id="KW-0472">Membrane</keyword>
<dbReference type="InterPro" id="IPR018713">
    <property type="entry name" value="MPAB/Lcp_cat_dom"/>
</dbReference>
<dbReference type="STRING" id="391936.S7S_11725"/>